<proteinExistence type="inferred from homology"/>
<gene>
    <name evidence="6" type="ORF">QWY81_00195</name>
</gene>
<evidence type="ECO:0000313" key="7">
    <source>
        <dbReference type="Proteomes" id="UP001228636"/>
    </source>
</evidence>
<dbReference type="Pfam" id="PF02055">
    <property type="entry name" value="Glyco_hydro_30"/>
    <property type="match status" value="1"/>
</dbReference>
<name>A0AAJ1QTT3_9FLAO</name>
<dbReference type="GO" id="GO:0004348">
    <property type="term" value="F:glucosylceramidase activity"/>
    <property type="evidence" value="ECO:0007669"/>
    <property type="project" value="InterPro"/>
</dbReference>
<dbReference type="InterPro" id="IPR033453">
    <property type="entry name" value="Glyco_hydro_30_TIM-barrel"/>
</dbReference>
<feature type="domain" description="Glycosyl hydrolase family 30 TIM-barrel" evidence="5">
    <location>
        <begin position="78"/>
        <end position="329"/>
    </location>
</feature>
<dbReference type="Proteomes" id="UP001228636">
    <property type="component" value="Unassembled WGS sequence"/>
</dbReference>
<protein>
    <recommendedName>
        <fullName evidence="5">Glycosyl hydrolase family 30 TIM-barrel domain-containing protein</fullName>
    </recommendedName>
</protein>
<keyword evidence="2" id="KW-0732">Signal</keyword>
<keyword evidence="3 4" id="KW-0378">Hydrolase</keyword>
<dbReference type="GO" id="GO:0006680">
    <property type="term" value="P:glucosylceramide catabolic process"/>
    <property type="evidence" value="ECO:0007669"/>
    <property type="project" value="TreeGrafter"/>
</dbReference>
<dbReference type="InterPro" id="IPR001139">
    <property type="entry name" value="Glyco_hydro_30"/>
</dbReference>
<dbReference type="AlphaFoldDB" id="A0AAJ1QTT3"/>
<evidence type="ECO:0000256" key="3">
    <source>
        <dbReference type="ARBA" id="ARBA00022801"/>
    </source>
</evidence>
<evidence type="ECO:0000259" key="5">
    <source>
        <dbReference type="Pfam" id="PF02055"/>
    </source>
</evidence>
<evidence type="ECO:0000256" key="2">
    <source>
        <dbReference type="ARBA" id="ARBA00022729"/>
    </source>
</evidence>
<dbReference type="PROSITE" id="PS51257">
    <property type="entry name" value="PROKAR_LIPOPROTEIN"/>
    <property type="match status" value="1"/>
</dbReference>
<dbReference type="SUPFAM" id="SSF51445">
    <property type="entry name" value="(Trans)glycosidases"/>
    <property type="match status" value="1"/>
</dbReference>
<reference evidence="6 7" key="1">
    <citation type="journal article" date="2014" name="Int. J. Syst. Evol. Microbiol.">
        <title>Complete genome sequence of Corynebacterium casei LMG S-19264T (=DSM 44701T), isolated from a smear-ripened cheese.</title>
        <authorList>
            <consortium name="US DOE Joint Genome Institute (JGI-PGF)"/>
            <person name="Walter F."/>
            <person name="Albersmeier A."/>
            <person name="Kalinowski J."/>
            <person name="Ruckert C."/>
        </authorList>
    </citation>
    <scope>NUCLEOTIDE SEQUENCE [LARGE SCALE GENOMIC DNA]</scope>
    <source>
        <strain evidence="6 7">CECT 8670</strain>
    </source>
</reference>
<comment type="similarity">
    <text evidence="1 4">Belongs to the glycosyl hydrolase 30 family.</text>
</comment>
<organism evidence="6 7">
    <name type="scientific">Polaribacter sejongensis</name>
    <dbReference type="NCBI Taxonomy" id="985043"/>
    <lineage>
        <taxon>Bacteria</taxon>
        <taxon>Pseudomonadati</taxon>
        <taxon>Bacteroidota</taxon>
        <taxon>Flavobacteriia</taxon>
        <taxon>Flavobacteriales</taxon>
        <taxon>Flavobacteriaceae</taxon>
    </lineage>
</organism>
<accession>A0AAJ1QTT3</accession>
<dbReference type="InterPro" id="IPR017853">
    <property type="entry name" value="GH"/>
</dbReference>
<dbReference type="RefSeq" id="WP_261973022.1">
    <property type="nucleotide sequence ID" value="NZ_CP103460.1"/>
</dbReference>
<dbReference type="Gene3D" id="3.20.20.80">
    <property type="entry name" value="Glycosidases"/>
    <property type="match status" value="1"/>
</dbReference>
<dbReference type="GO" id="GO:0016020">
    <property type="term" value="C:membrane"/>
    <property type="evidence" value="ECO:0007669"/>
    <property type="project" value="GOC"/>
</dbReference>
<evidence type="ECO:0000256" key="1">
    <source>
        <dbReference type="ARBA" id="ARBA00005382"/>
    </source>
</evidence>
<comment type="caution">
    <text evidence="6">The sequence shown here is derived from an EMBL/GenBank/DDBJ whole genome shotgun (WGS) entry which is preliminary data.</text>
</comment>
<keyword evidence="4" id="KW-0326">Glycosidase</keyword>
<dbReference type="EMBL" id="JAUFQH010000001">
    <property type="protein sequence ID" value="MDN3617866.1"/>
    <property type="molecule type" value="Genomic_DNA"/>
</dbReference>
<evidence type="ECO:0000256" key="4">
    <source>
        <dbReference type="RuleBase" id="RU361188"/>
    </source>
</evidence>
<evidence type="ECO:0000313" key="6">
    <source>
        <dbReference type="EMBL" id="MDN3617866.1"/>
    </source>
</evidence>
<dbReference type="PANTHER" id="PTHR11069">
    <property type="entry name" value="GLUCOSYLCERAMIDASE"/>
    <property type="match status" value="1"/>
</dbReference>
<dbReference type="PANTHER" id="PTHR11069:SF23">
    <property type="entry name" value="LYSOSOMAL ACID GLUCOSYLCERAMIDASE"/>
    <property type="match status" value="1"/>
</dbReference>
<sequence>MKRNILRLVSLSLAISLMLTSCKKSDDYELELNYVILSDGTKVTAQPVKSKAVILKSTKKADPSFKVELDSVIHSNLSGIGGAFNEMGGEAFVSLSDTDQKELAYALFNTRNATGLSNCRTAVGSSDFGLSAYSYSETANDYKMEHFSIERESSTLIPFLQAAYKENHQLKMFASPWSPPGWMKESGKMDGGDKDIEKNVLKNDLKIYEAYALYFSEYIKAYQKNGISINRLIIQNETDMNPKYPGNDMQPEQMEELVSNYILPQFKESDFDTELWAGSFRGKRKDAQKFMSLEGSKNVTGVGLQYCPPSTMQELLDKHPNIKIMHTEGRCENGDNSMKQARKRFSEVSDWLNSGSENYCYWNIILNETSTSGWGWKQNSLININREKGEVTYNADYAPISLMSQFIRPGDQSIKVVTPNKKKAIAVKNDNRIVVFIENMEKNISRENIEIAGKNYTVELPTQSLCAFVFKK</sequence>